<accession>A0A285S998</accession>
<dbReference type="GO" id="GO:0030313">
    <property type="term" value="C:cell envelope"/>
    <property type="evidence" value="ECO:0007669"/>
    <property type="project" value="UniProtKB-SubCell"/>
</dbReference>
<feature type="signal peptide" evidence="4">
    <location>
        <begin position="1"/>
        <end position="24"/>
    </location>
</feature>
<keyword evidence="7" id="KW-0645">Protease</keyword>
<dbReference type="Pfam" id="PF02368">
    <property type="entry name" value="Big_2"/>
    <property type="match status" value="1"/>
</dbReference>
<dbReference type="GO" id="GO:0008234">
    <property type="term" value="F:cysteine-type peptidase activity"/>
    <property type="evidence" value="ECO:0007669"/>
    <property type="project" value="InterPro"/>
</dbReference>
<evidence type="ECO:0000259" key="6">
    <source>
        <dbReference type="SMART" id="SM00645"/>
    </source>
</evidence>
<dbReference type="RefSeq" id="WP_097076352.1">
    <property type="nucleotide sequence ID" value="NZ_OBMR01000006.1"/>
</dbReference>
<feature type="region of interest" description="Disordered" evidence="3">
    <location>
        <begin position="34"/>
        <end position="157"/>
    </location>
</feature>
<feature type="compositionally biased region" description="Polar residues" evidence="3">
    <location>
        <begin position="74"/>
        <end position="106"/>
    </location>
</feature>
<feature type="chain" id="PRO_5038750334" evidence="4">
    <location>
        <begin position="25"/>
        <end position="1616"/>
    </location>
</feature>
<evidence type="ECO:0000256" key="3">
    <source>
        <dbReference type="SAM" id="MobiDB-lite"/>
    </source>
</evidence>
<comment type="similarity">
    <text evidence="2">Belongs to the peptidase C1 family.</text>
</comment>
<dbReference type="SUPFAM" id="SSF49373">
    <property type="entry name" value="Invasin/intimin cell-adhesion fragments"/>
    <property type="match status" value="1"/>
</dbReference>
<organism evidence="7 8">
    <name type="scientific">Pseudobutyrivibrio ruminis DSM 9787</name>
    <dbReference type="NCBI Taxonomy" id="1123011"/>
    <lineage>
        <taxon>Bacteria</taxon>
        <taxon>Bacillati</taxon>
        <taxon>Bacillota</taxon>
        <taxon>Clostridia</taxon>
        <taxon>Lachnospirales</taxon>
        <taxon>Lachnospiraceae</taxon>
        <taxon>Pseudobutyrivibrio</taxon>
    </lineage>
</organism>
<keyword evidence="4" id="KW-0732">Signal</keyword>
<dbReference type="PANTHER" id="PTHR12411">
    <property type="entry name" value="CYSTEINE PROTEASE FAMILY C1-RELATED"/>
    <property type="match status" value="1"/>
</dbReference>
<dbReference type="Gene3D" id="2.60.40.4270">
    <property type="entry name" value="Listeria-Bacteroides repeat domain"/>
    <property type="match status" value="1"/>
</dbReference>
<dbReference type="Proteomes" id="UP000219563">
    <property type="component" value="Unassembled WGS sequence"/>
</dbReference>
<proteinExistence type="inferred from homology"/>
<dbReference type="SUPFAM" id="SSF54001">
    <property type="entry name" value="Cysteine proteinases"/>
    <property type="match status" value="1"/>
</dbReference>
<dbReference type="PROSITE" id="PS00639">
    <property type="entry name" value="THIOL_PROTEASE_HIS"/>
    <property type="match status" value="1"/>
</dbReference>
<dbReference type="InterPro" id="IPR013378">
    <property type="entry name" value="InlB-like_B-rpt"/>
</dbReference>
<protein>
    <submittedName>
        <fullName evidence="7">Cysteine protease, C1A family</fullName>
    </submittedName>
</protein>
<name>A0A285S998_9FIRM</name>
<dbReference type="InterPro" id="IPR003343">
    <property type="entry name" value="Big_2"/>
</dbReference>
<dbReference type="Pfam" id="PF09479">
    <property type="entry name" value="Flg_new"/>
    <property type="match status" value="1"/>
</dbReference>
<evidence type="ECO:0000256" key="2">
    <source>
        <dbReference type="ARBA" id="ARBA00008455"/>
    </source>
</evidence>
<feature type="compositionally biased region" description="Acidic residues" evidence="3">
    <location>
        <begin position="122"/>
        <end position="145"/>
    </location>
</feature>
<evidence type="ECO:0000256" key="4">
    <source>
        <dbReference type="SAM" id="SignalP"/>
    </source>
</evidence>
<feature type="compositionally biased region" description="Basic and acidic residues" evidence="3">
    <location>
        <begin position="44"/>
        <end position="57"/>
    </location>
</feature>
<gene>
    <name evidence="7" type="ORF">SAMN02910411_1997</name>
</gene>
<dbReference type="InterPro" id="IPR008964">
    <property type="entry name" value="Invasin/intimin_cell_adhesion"/>
</dbReference>
<sequence>MKKQIKSMAIGLLIAMQIFMSTFADMGVAYAMEPSEELTASEESAVKDSSGEQKSEEEPAGASDSVEGDKKDTTGQANNETPTTDGQNHSDGQPTDNNQNPANDQPSADKQKAEGQQNPDEVQSEENQSDDENSDDKYEQDDQESSDEKDSETTSNTIIGFADITPITTEYKLALESLKEQFPETITATLDDESTVEIRIYDWVDVDDYNQWLGEYTFEPVVNGDYEVSEDVKLPTLKVTVENENHGDTGYVSRPDGYGAPKVDRSESNDMLYAGSIPASYNGYESGNLPEIRNQGSEGACWTFSTMAAIEAEMISNGSSGKSVDLSELQLAYFTAHDYDDPKNCHDNDSYYIPYNYDYLDNGGNDSIAYNALMNSVGPVYEADVPYSKGSSYKVPEKYAVSSNVARINDVYEMNISDADLVKSSIMQHGAVSASFYADEFYYNATYNSYYGTAKSVNHAVALVGWDDNFPAENFSTETGGNGAWLVRNSWGLDDYGFDGYFWLSYYDAGLLYSETVTAYSASTDVYDNVYSYATSDYRAWYTYSTNQVSYTTKYTVAAGETIEAVSVDTINTNSTITVTVKAGNTSSSGSYKNTVAGVYTIPLKKPISLSKDTNVSVTVKISAPGSQKASVVVEDNYYSNGKLSHYTYHNAGTNISGYHVAEDAKIRLYTNNGGSVAVNDSVNLSENEIFIHKGESYQIKLDASSSVSNAQLTWSSSDTTVATVSNTGLVKATGAHGAAAITGKYKNKEVTLHVNIAPYNITYVLGDDVKYSTLYDTYFPGNSTYCKLPTDEQVANDGYTLEGWYSNSNLTTKITNSTLNTSNKDLTLYPKWKTYPVSIVYAVPNNKLTGYTSNTITIATGRTISNGNYTIPSAKNMSTDPSTYPSQYGVKAEFLYWSLDENGDTPVTRLTTEQLFTREKSKSYGTYPLKDKVVLYPQYGELYSKEDKAEFASTPTTGLWIAGLSDSYKYTGTAYNLAPDTGFRVYDGTKLLANKKDYTYTLKGNKNVGTMTLTINGKGNYAGTLVKKMSITPIDLTDNGTGLASGGVYYIQGKGLVKPTLTVFPGIVDKETTAAKLTAGRDYTVAYYDIDKENTTSYDDVTLLKLTNKVGPKCMVVTGKGNYTGSFKVPYITKAKEDYYGKAKLTASNFKAGNFKKNVTYTGKTIEQDYSTNVKCGEQELDYGLDFIVVRGNRTEVGKTNDVIYGCGLYSGVVNMSYSITPKATLTAKNTTIEVTKITTEKKTVPFTNKAYTSADLGVKVVLSQTVDGTTTTKQLTEGQDYTVVMPKDSTNIGAKAITIQGINGYAGKITKNNAFTVEKVQADTSNVKMTFDGLDSKSQIAYTKGGVKLTPKFTYNGKAMTAAEANANFKITWTKTDNAAEISKNGKSVVTVTATPKKNLTGTAITASYAIVQADISKAKITAADKMVSSKANAYKVAPVLCDTNGKKLVAGTDYDKINIAYTYENETDVTYKQGWYTDEATRVAGSEVQSTDIIPAGTVIRVTVVGKGAYKNTTVASATYRIMKKDLSKSAVTLSDNIKAGVTYSGDAKSIKASNLTVKFGKTKLVAGRDFYIDTDSYTANTNKGTASVLIKGTGEYGGTKKITFKINPKSMQ</sequence>
<reference evidence="7 8" key="1">
    <citation type="submission" date="2017-08" db="EMBL/GenBank/DDBJ databases">
        <authorList>
            <person name="de Groot N.N."/>
        </authorList>
    </citation>
    <scope>NUCLEOTIDE SEQUENCE [LARGE SCALE GENOMIC DNA]</scope>
    <source>
        <strain evidence="7 8">DSM 9787</strain>
    </source>
</reference>
<dbReference type="InterPro" id="IPR000668">
    <property type="entry name" value="Peptidase_C1A_C"/>
</dbReference>
<dbReference type="InterPro" id="IPR025660">
    <property type="entry name" value="Pept_his_AS"/>
</dbReference>
<dbReference type="Pfam" id="PF00112">
    <property type="entry name" value="Peptidase_C1"/>
    <property type="match status" value="1"/>
</dbReference>
<evidence type="ECO:0000259" key="5">
    <source>
        <dbReference type="SMART" id="SM00635"/>
    </source>
</evidence>
<evidence type="ECO:0000313" key="8">
    <source>
        <dbReference type="Proteomes" id="UP000219563"/>
    </source>
</evidence>
<feature type="domain" description="BIG2" evidence="5">
    <location>
        <begin position="679"/>
        <end position="756"/>
    </location>
</feature>
<dbReference type="CDD" id="cd02619">
    <property type="entry name" value="Peptidase_C1"/>
    <property type="match status" value="1"/>
</dbReference>
<dbReference type="InterPro" id="IPR038765">
    <property type="entry name" value="Papain-like_cys_pep_sf"/>
</dbReference>
<dbReference type="InterPro" id="IPR042229">
    <property type="entry name" value="Listeria/Bacterioides_rpt_sf"/>
</dbReference>
<dbReference type="SMART" id="SM00645">
    <property type="entry name" value="Pept_C1"/>
    <property type="match status" value="1"/>
</dbReference>
<dbReference type="GO" id="GO:0006508">
    <property type="term" value="P:proteolysis"/>
    <property type="evidence" value="ECO:0007669"/>
    <property type="project" value="UniProtKB-KW"/>
</dbReference>
<dbReference type="Gene3D" id="2.60.40.1080">
    <property type="match status" value="1"/>
</dbReference>
<dbReference type="SMART" id="SM00635">
    <property type="entry name" value="BID_2"/>
    <property type="match status" value="1"/>
</dbReference>
<evidence type="ECO:0000256" key="1">
    <source>
        <dbReference type="ARBA" id="ARBA00004196"/>
    </source>
</evidence>
<keyword evidence="7" id="KW-0378">Hydrolase</keyword>
<feature type="domain" description="Peptidase C1A papain C-terminal" evidence="6">
    <location>
        <begin position="277"/>
        <end position="520"/>
    </location>
</feature>
<dbReference type="EMBL" id="OBMR01000006">
    <property type="protein sequence ID" value="SOC04037.1"/>
    <property type="molecule type" value="Genomic_DNA"/>
</dbReference>
<dbReference type="Gene3D" id="3.90.70.10">
    <property type="entry name" value="Cysteine proteinases"/>
    <property type="match status" value="1"/>
</dbReference>
<evidence type="ECO:0000313" key="7">
    <source>
        <dbReference type="EMBL" id="SOC04037.1"/>
    </source>
</evidence>
<comment type="subcellular location">
    <subcellularLocation>
        <location evidence="1">Cell envelope</location>
    </subcellularLocation>
</comment>
<dbReference type="InterPro" id="IPR013128">
    <property type="entry name" value="Peptidase_C1A"/>
</dbReference>